<evidence type="ECO:0000256" key="6">
    <source>
        <dbReference type="ARBA" id="ARBA00022842"/>
    </source>
</evidence>
<comment type="catalytic activity">
    <reaction evidence="1 10">
        <text>ATP-dependent breakage, passage and rejoining of double-stranded DNA.</text>
        <dbReference type="EC" id="5.6.2.2"/>
    </reaction>
</comment>
<comment type="similarity">
    <text evidence="2 10">Belongs to the type II topoisomerase GyrB family.</text>
</comment>
<comment type="subunit">
    <text evidence="10">Heterotetramer, composed of two GyrA and two GyrB chains. In the heterotetramer, GyrA contains the active site tyrosine that forms a transient covalent intermediate with DNA, while GyrB binds cofactors and catalyzes ATP hydrolysis.</text>
</comment>
<dbReference type="SUPFAM" id="SSF56719">
    <property type="entry name" value="Type II DNA topoisomerase"/>
    <property type="match status" value="1"/>
</dbReference>
<dbReference type="InterPro" id="IPR013759">
    <property type="entry name" value="Topo_IIA_B_C"/>
</dbReference>
<dbReference type="FunFam" id="3.40.50.670:FF:000002">
    <property type="entry name" value="DNA gyrase subunit B"/>
    <property type="match status" value="1"/>
</dbReference>
<feature type="binding site" evidence="10">
    <location>
        <position position="507"/>
    </location>
    <ligand>
        <name>Mg(2+)</name>
        <dbReference type="ChEBI" id="CHEBI:18420"/>
        <label>2</label>
    </ligand>
</feature>
<evidence type="ECO:0000256" key="4">
    <source>
        <dbReference type="ARBA" id="ARBA00022741"/>
    </source>
</evidence>
<dbReference type="PRINTS" id="PR01159">
    <property type="entry name" value="DNAGYRASEB"/>
</dbReference>
<keyword evidence="6 10" id="KW-0460">Magnesium</keyword>
<comment type="miscellaneous">
    <text evidence="10">Few gyrases are as efficient as E.coli at forming negative supercoils. Not all organisms have 2 type II topoisomerases; in organisms with a single type II topoisomerase this enzyme also has to decatenate newly replicated chromosomes.</text>
</comment>
<sequence>MRLQENSYNADSIQVLEGLQAVRKRPSMYIGSTDHRGLHHLVYEILDNSIDEAMAGYCRNIELRLYRDGSVSVRDDGRGIPTDLHPKYGRPAMEIVMSTLHAGGKFDKKSYQVSGGLHGVGLSVVNALSEWLDATVWRDGREHFIHFERGLMCGQMQTREPTGGTFDENGNLKTGTMIRFKPDATIFTETDFDYTTIETLLRELAYLNRGLRISLKDERTSRENSFYFEGGIIDFVRFLNAAKTPLHPDPVYLSSASDGVQIEIAMQYTDSYNESVHTFVNNINTAEGGTHLIGFRGGLTRTINDYARKYNHLKEGDEPLTGEDVREGLTAIVSLRIPEPQFEGQTKTKLGNSEIRGIVESAVYEKLSIYLEENPKVASAIIGKAVLASQAREAARKARELTRRKGLLEGANLPGKLADCSERDPAKCELFVVEGDSAGGSAKQGRDRNVQAILPLWGKILNVEKSRLDKILKNQAIRTLITAIGAGIGDEFDISRARYHKIILMTDADVDGAHIRTLLLTFFYRHMTPLIEAGYVYIAQPPLYRLKKGNSEVYVYSDRELEQKMQEMPGSSVQRYKGLGEMNPEQLWQTTMNPSTRVLKQVTVEDAVEAEMLFTTLMGDAVEPRRLFIQQHAAEVENLDV</sequence>
<dbReference type="Pfam" id="PF00986">
    <property type="entry name" value="DNA_gyraseB_C"/>
    <property type="match status" value="1"/>
</dbReference>
<dbReference type="GO" id="GO:0005737">
    <property type="term" value="C:cytoplasm"/>
    <property type="evidence" value="ECO:0007669"/>
    <property type="project" value="UniProtKB-SubCell"/>
</dbReference>
<dbReference type="CDD" id="cd00822">
    <property type="entry name" value="TopoII_Trans_DNA_gyrase"/>
    <property type="match status" value="1"/>
</dbReference>
<proteinExistence type="inferred from homology"/>
<evidence type="ECO:0000256" key="1">
    <source>
        <dbReference type="ARBA" id="ARBA00000185"/>
    </source>
</evidence>
<dbReference type="GO" id="GO:0034335">
    <property type="term" value="F:DNA negative supercoiling activity"/>
    <property type="evidence" value="ECO:0007669"/>
    <property type="project" value="UniProtKB-ARBA"/>
</dbReference>
<evidence type="ECO:0000313" key="12">
    <source>
        <dbReference type="EMBL" id="MBX8632249.1"/>
    </source>
</evidence>
<comment type="caution">
    <text evidence="12">The sequence shown here is derived from an EMBL/GenBank/DDBJ whole genome shotgun (WGS) entry which is preliminary data.</text>
</comment>
<dbReference type="FunFam" id="3.30.565.10:FF:000002">
    <property type="entry name" value="DNA gyrase subunit B"/>
    <property type="match status" value="1"/>
</dbReference>
<dbReference type="InterPro" id="IPR020568">
    <property type="entry name" value="Ribosomal_Su5_D2-typ_SF"/>
</dbReference>
<evidence type="ECO:0000256" key="10">
    <source>
        <dbReference type="HAMAP-Rule" id="MF_01898"/>
    </source>
</evidence>
<dbReference type="Proteomes" id="UP000716004">
    <property type="component" value="Unassembled WGS sequence"/>
</dbReference>
<evidence type="ECO:0000259" key="11">
    <source>
        <dbReference type="PROSITE" id="PS50880"/>
    </source>
</evidence>
<dbReference type="GO" id="GO:0003677">
    <property type="term" value="F:DNA binding"/>
    <property type="evidence" value="ECO:0007669"/>
    <property type="project" value="UniProtKB-KW"/>
</dbReference>
<feature type="site" description="Interaction with DNA" evidence="10">
    <location>
        <position position="462"/>
    </location>
</feature>
<dbReference type="GO" id="GO:0046872">
    <property type="term" value="F:metal ion binding"/>
    <property type="evidence" value="ECO:0007669"/>
    <property type="project" value="UniProtKB-KW"/>
</dbReference>
<evidence type="ECO:0000256" key="5">
    <source>
        <dbReference type="ARBA" id="ARBA00022840"/>
    </source>
</evidence>
<comment type="cofactor">
    <cofactor evidence="10">
        <name>Mg(2+)</name>
        <dbReference type="ChEBI" id="CHEBI:18420"/>
    </cofactor>
    <cofactor evidence="10">
        <name>Mn(2+)</name>
        <dbReference type="ChEBI" id="CHEBI:29035"/>
    </cofactor>
    <cofactor evidence="10">
        <name>Ca(2+)</name>
        <dbReference type="ChEBI" id="CHEBI:29108"/>
    </cofactor>
    <text evidence="10">Binds two Mg(2+) per subunit. The magnesium ions form salt bridges with both the protein and the DNA. Can also accept other divalent metal cations, such as Mn(2+) or Ca(2+).</text>
</comment>
<dbReference type="Gene3D" id="3.40.50.670">
    <property type="match status" value="1"/>
</dbReference>
<feature type="binding site" evidence="10">
    <location>
        <position position="434"/>
    </location>
    <ligand>
        <name>Mg(2+)</name>
        <dbReference type="ChEBI" id="CHEBI:18420"/>
        <label>1</label>
        <note>catalytic</note>
    </ligand>
</feature>
<keyword evidence="3 10" id="KW-0479">Metal-binding</keyword>
<dbReference type="SUPFAM" id="SSF54211">
    <property type="entry name" value="Ribosomal protein S5 domain 2-like"/>
    <property type="match status" value="1"/>
</dbReference>
<dbReference type="CDD" id="cd03366">
    <property type="entry name" value="TOPRIM_TopoIIA_GyrB"/>
    <property type="match status" value="1"/>
</dbReference>
<keyword evidence="10" id="KW-0963">Cytoplasm</keyword>
<reference evidence="12" key="1">
    <citation type="submission" date="2021-04" db="EMBL/GenBank/DDBJ databases">
        <title>Genomic insights into ecological role and evolution of a novel Thermoplasmata order Candidatus Sysuiplasmatales.</title>
        <authorList>
            <person name="Yuan Y."/>
        </authorList>
    </citation>
    <scope>NUCLEOTIDE SEQUENCE</scope>
    <source>
        <strain evidence="12">YP2-bin.285</strain>
    </source>
</reference>
<dbReference type="InterPro" id="IPR001241">
    <property type="entry name" value="Topo_IIA"/>
</dbReference>
<dbReference type="NCBIfam" id="NF011501">
    <property type="entry name" value="PRK14939.1"/>
    <property type="match status" value="1"/>
</dbReference>
<dbReference type="SUPFAM" id="SSF55874">
    <property type="entry name" value="ATPase domain of HSP90 chaperone/DNA topoisomerase II/histidine kinase"/>
    <property type="match status" value="1"/>
</dbReference>
<dbReference type="EMBL" id="JAGVSJ010000018">
    <property type="protein sequence ID" value="MBX8632249.1"/>
    <property type="molecule type" value="Genomic_DNA"/>
</dbReference>
<dbReference type="InterPro" id="IPR006171">
    <property type="entry name" value="TOPRIM_dom"/>
</dbReference>
<dbReference type="AlphaFoldDB" id="A0A8J8CBL8"/>
<keyword evidence="7 10" id="KW-0799">Topoisomerase</keyword>
<dbReference type="FunFam" id="3.30.230.10:FF:000005">
    <property type="entry name" value="DNA gyrase subunit B"/>
    <property type="match status" value="1"/>
</dbReference>
<dbReference type="InterPro" id="IPR034160">
    <property type="entry name" value="TOPRIM_GyrB"/>
</dbReference>
<dbReference type="InterPro" id="IPR013506">
    <property type="entry name" value="Topo_IIA_bsu_dom2"/>
</dbReference>
<dbReference type="InterPro" id="IPR000565">
    <property type="entry name" value="Topo_IIA_B"/>
</dbReference>
<dbReference type="GO" id="GO:0005694">
    <property type="term" value="C:chromosome"/>
    <property type="evidence" value="ECO:0007669"/>
    <property type="project" value="InterPro"/>
</dbReference>
<dbReference type="NCBIfam" id="NF004189">
    <property type="entry name" value="PRK05644.1"/>
    <property type="match status" value="1"/>
</dbReference>
<dbReference type="InterPro" id="IPR014721">
    <property type="entry name" value="Ribsml_uS5_D2-typ_fold_subgr"/>
</dbReference>
<evidence type="ECO:0000313" key="13">
    <source>
        <dbReference type="Proteomes" id="UP000716004"/>
    </source>
</evidence>
<dbReference type="InterPro" id="IPR036890">
    <property type="entry name" value="HATPase_C_sf"/>
</dbReference>
<dbReference type="PRINTS" id="PR00418">
    <property type="entry name" value="TPI2FAMILY"/>
</dbReference>
<dbReference type="InterPro" id="IPR003594">
    <property type="entry name" value="HATPase_dom"/>
</dbReference>
<feature type="binding site" evidence="10">
    <location>
        <position position="507"/>
    </location>
    <ligand>
        <name>Mg(2+)</name>
        <dbReference type="ChEBI" id="CHEBI:18420"/>
        <label>1</label>
        <note>catalytic</note>
    </ligand>
</feature>
<dbReference type="GO" id="GO:0006261">
    <property type="term" value="P:DNA-templated DNA replication"/>
    <property type="evidence" value="ECO:0007669"/>
    <property type="project" value="UniProtKB-UniRule"/>
</dbReference>
<dbReference type="Pfam" id="PF02518">
    <property type="entry name" value="HATPase_c"/>
    <property type="match status" value="1"/>
</dbReference>
<keyword evidence="4 10" id="KW-0547">Nucleotide-binding</keyword>
<comment type="function">
    <text evidence="10">A type II topoisomerase that negatively supercoils closed circular double-stranded (ds) DNA in an ATP-dependent manner to modulate DNA topology and maintain chromosomes in an underwound state. Negative supercoiling favors strand separation, and DNA replication, transcription, recombination and repair, all of which involve strand separation. Also able to catalyze the interconversion of other topological isomers of dsDNA rings, including catenanes and knotted rings. Type II topoisomerases break and join 2 DNA strands simultaneously in an ATP-dependent manner.</text>
</comment>
<dbReference type="PANTHER" id="PTHR45866:SF1">
    <property type="entry name" value="DNA GYRASE SUBUNIT B, MITOCHONDRIAL"/>
    <property type="match status" value="1"/>
</dbReference>
<dbReference type="PROSITE" id="PS00177">
    <property type="entry name" value="TOPOISOMERASE_II"/>
    <property type="match status" value="1"/>
</dbReference>
<dbReference type="HAMAP" id="MF_01898">
    <property type="entry name" value="GyrB"/>
    <property type="match status" value="1"/>
</dbReference>
<name>A0A8J8CBL8_9ARCH</name>
<dbReference type="Pfam" id="PF00204">
    <property type="entry name" value="DNA_gyraseB"/>
    <property type="match status" value="1"/>
</dbReference>
<dbReference type="PANTHER" id="PTHR45866">
    <property type="entry name" value="DNA GYRASE/TOPOISOMERASE SUBUNIT B"/>
    <property type="match status" value="1"/>
</dbReference>
<evidence type="ECO:0000256" key="3">
    <source>
        <dbReference type="ARBA" id="ARBA00022723"/>
    </source>
</evidence>
<dbReference type="PROSITE" id="PS50880">
    <property type="entry name" value="TOPRIM"/>
    <property type="match status" value="1"/>
</dbReference>
<keyword evidence="9 10" id="KW-0413">Isomerase</keyword>
<dbReference type="EC" id="5.6.2.2" evidence="10"/>
<accession>A0A8J8CBL8</accession>
<feature type="domain" description="Toprim" evidence="11">
    <location>
        <begin position="428"/>
        <end position="542"/>
    </location>
</feature>
<dbReference type="Gene3D" id="3.30.565.10">
    <property type="entry name" value="Histidine kinase-like ATPase, C-terminal domain"/>
    <property type="match status" value="1"/>
</dbReference>
<gene>
    <name evidence="10 12" type="primary">gyrB</name>
    <name evidence="12" type="ORF">J9259_07030</name>
</gene>
<protein>
    <recommendedName>
        <fullName evidence="10">DNA gyrase subunit B</fullName>
        <ecNumber evidence="10">5.6.2.2</ecNumber>
    </recommendedName>
</protein>
<evidence type="ECO:0000256" key="2">
    <source>
        <dbReference type="ARBA" id="ARBA00010708"/>
    </source>
</evidence>
<dbReference type="Gene3D" id="3.30.230.10">
    <property type="match status" value="1"/>
</dbReference>
<keyword evidence="5 10" id="KW-0067">ATP-binding</keyword>
<feature type="binding site" evidence="10">
    <location>
        <position position="509"/>
    </location>
    <ligand>
        <name>Mg(2+)</name>
        <dbReference type="ChEBI" id="CHEBI:18420"/>
        <label>2</label>
    </ligand>
</feature>
<keyword evidence="8" id="KW-0238">DNA-binding</keyword>
<feature type="site" description="Interaction with DNA" evidence="10">
    <location>
        <position position="459"/>
    </location>
</feature>
<dbReference type="GO" id="GO:0005524">
    <property type="term" value="F:ATP binding"/>
    <property type="evidence" value="ECO:0007669"/>
    <property type="project" value="UniProtKB-UniRule"/>
</dbReference>
<dbReference type="NCBIfam" id="TIGR01059">
    <property type="entry name" value="gyrB"/>
    <property type="match status" value="1"/>
</dbReference>
<dbReference type="InterPro" id="IPR011557">
    <property type="entry name" value="GyrB"/>
</dbReference>
<organism evidence="12 13">
    <name type="scientific">Candidatus Sysuiplasma superficiale</name>
    <dbReference type="NCBI Taxonomy" id="2823368"/>
    <lineage>
        <taxon>Archaea</taxon>
        <taxon>Methanobacteriati</taxon>
        <taxon>Thermoplasmatota</taxon>
        <taxon>Thermoplasmata</taxon>
        <taxon>Candidatus Sysuiplasmatales</taxon>
        <taxon>Candidatus Sysuiplasmataceae</taxon>
        <taxon>Candidatus Sysuiplasma</taxon>
    </lineage>
</organism>
<evidence type="ECO:0000256" key="7">
    <source>
        <dbReference type="ARBA" id="ARBA00023029"/>
    </source>
</evidence>
<evidence type="ECO:0000256" key="8">
    <source>
        <dbReference type="ARBA" id="ARBA00023125"/>
    </source>
</evidence>
<evidence type="ECO:0000256" key="9">
    <source>
        <dbReference type="ARBA" id="ARBA00023235"/>
    </source>
</evidence>
<dbReference type="SMART" id="SM00387">
    <property type="entry name" value="HATPase_c"/>
    <property type="match status" value="1"/>
</dbReference>
<dbReference type="Pfam" id="PF01751">
    <property type="entry name" value="Toprim"/>
    <property type="match status" value="1"/>
</dbReference>
<dbReference type="InterPro" id="IPR013760">
    <property type="entry name" value="Topo_IIA-like_dom_sf"/>
</dbReference>
<dbReference type="CDD" id="cd16928">
    <property type="entry name" value="HATPase_GyrB-like"/>
    <property type="match status" value="1"/>
</dbReference>
<dbReference type="InterPro" id="IPR002288">
    <property type="entry name" value="DNA_gyrase_B_C"/>
</dbReference>
<dbReference type="GO" id="GO:0006265">
    <property type="term" value="P:DNA topological change"/>
    <property type="evidence" value="ECO:0007669"/>
    <property type="project" value="UniProtKB-UniRule"/>
</dbReference>
<dbReference type="InterPro" id="IPR018522">
    <property type="entry name" value="TopoIIA_CS"/>
</dbReference>
<comment type="subcellular location">
    <subcellularLocation>
        <location evidence="10">Cytoplasm</location>
    </subcellularLocation>
</comment>
<dbReference type="SMART" id="SM00433">
    <property type="entry name" value="TOP2c"/>
    <property type="match status" value="1"/>
</dbReference>